<protein>
    <submittedName>
        <fullName evidence="2">DUF4233 domain-containing protein</fullName>
    </submittedName>
</protein>
<dbReference type="EMBL" id="BAAAME010000004">
    <property type="protein sequence ID" value="GAA1737512.1"/>
    <property type="molecule type" value="Genomic_DNA"/>
</dbReference>
<feature type="transmembrane region" description="Helical" evidence="1">
    <location>
        <begin position="34"/>
        <end position="53"/>
    </location>
</feature>
<reference evidence="2 3" key="1">
    <citation type="journal article" date="2019" name="Int. J. Syst. Evol. Microbiol.">
        <title>The Global Catalogue of Microorganisms (GCM) 10K type strain sequencing project: providing services to taxonomists for standard genome sequencing and annotation.</title>
        <authorList>
            <consortium name="The Broad Institute Genomics Platform"/>
            <consortium name="The Broad Institute Genome Sequencing Center for Infectious Disease"/>
            <person name="Wu L."/>
            <person name="Ma J."/>
        </authorList>
    </citation>
    <scope>NUCLEOTIDE SEQUENCE [LARGE SCALE GENOMIC DNA]</scope>
    <source>
        <strain evidence="2 3">JCM 13518</strain>
    </source>
</reference>
<accession>A0ABN2JSH0</accession>
<evidence type="ECO:0000313" key="2">
    <source>
        <dbReference type="EMBL" id="GAA1737512.1"/>
    </source>
</evidence>
<dbReference type="InterPro" id="IPR025327">
    <property type="entry name" value="DUF4233"/>
</dbReference>
<evidence type="ECO:0000256" key="1">
    <source>
        <dbReference type="SAM" id="Phobius"/>
    </source>
</evidence>
<keyword evidence="1" id="KW-0812">Transmembrane</keyword>
<keyword evidence="3" id="KW-1185">Reference proteome</keyword>
<organism evidence="2 3">
    <name type="scientific">Aeromicrobium alkaliterrae</name>
    <dbReference type="NCBI Taxonomy" id="302168"/>
    <lineage>
        <taxon>Bacteria</taxon>
        <taxon>Bacillati</taxon>
        <taxon>Actinomycetota</taxon>
        <taxon>Actinomycetes</taxon>
        <taxon>Propionibacteriales</taxon>
        <taxon>Nocardioidaceae</taxon>
        <taxon>Aeromicrobium</taxon>
    </lineage>
</organism>
<sequence length="120" mass="12592">MRARLCAAMLCFEAILLGLSTPVMIMVEEVNRGLALWLGLGLCVACLVVAGMLRRPGGLFLGHAIQVASVALGFLAPAMFFVGGLFAALWIGAYVLGGRIDDDKARWAAEADEAGPADEV</sequence>
<evidence type="ECO:0000313" key="3">
    <source>
        <dbReference type="Proteomes" id="UP001501057"/>
    </source>
</evidence>
<comment type="caution">
    <text evidence="2">The sequence shown here is derived from an EMBL/GenBank/DDBJ whole genome shotgun (WGS) entry which is preliminary data.</text>
</comment>
<keyword evidence="1" id="KW-0472">Membrane</keyword>
<name>A0ABN2JSH0_9ACTN</name>
<dbReference type="Proteomes" id="UP001501057">
    <property type="component" value="Unassembled WGS sequence"/>
</dbReference>
<proteinExistence type="predicted"/>
<feature type="transmembrane region" description="Helical" evidence="1">
    <location>
        <begin position="65"/>
        <end position="91"/>
    </location>
</feature>
<dbReference type="RefSeq" id="WP_344200067.1">
    <property type="nucleotide sequence ID" value="NZ_BAAAME010000004.1"/>
</dbReference>
<dbReference type="Pfam" id="PF14017">
    <property type="entry name" value="DUF4233"/>
    <property type="match status" value="1"/>
</dbReference>
<keyword evidence="1" id="KW-1133">Transmembrane helix</keyword>
<gene>
    <name evidence="2" type="ORF">GCM10009710_17140</name>
</gene>